<gene>
    <name evidence="1" type="ORF">MUK42_19026</name>
</gene>
<organism evidence="1 2">
    <name type="scientific">Musa troglodytarum</name>
    <name type="common">fe'i banana</name>
    <dbReference type="NCBI Taxonomy" id="320322"/>
    <lineage>
        <taxon>Eukaryota</taxon>
        <taxon>Viridiplantae</taxon>
        <taxon>Streptophyta</taxon>
        <taxon>Embryophyta</taxon>
        <taxon>Tracheophyta</taxon>
        <taxon>Spermatophyta</taxon>
        <taxon>Magnoliopsida</taxon>
        <taxon>Liliopsida</taxon>
        <taxon>Zingiberales</taxon>
        <taxon>Musaceae</taxon>
        <taxon>Musa</taxon>
    </lineage>
</organism>
<name>A0A9E7EVS4_9LILI</name>
<reference evidence="1" key="1">
    <citation type="submission" date="2022-05" db="EMBL/GenBank/DDBJ databases">
        <title>The Musa troglodytarum L. genome provides insights into the mechanism of non-climacteric behaviour and enrichment of carotenoids.</title>
        <authorList>
            <person name="Wang J."/>
        </authorList>
    </citation>
    <scope>NUCLEOTIDE SEQUENCE</scope>
    <source>
        <tissue evidence="1">Leaf</tissue>
    </source>
</reference>
<protein>
    <submittedName>
        <fullName evidence="1">Actin-fragmin kinase, catalytic</fullName>
    </submittedName>
</protein>
<evidence type="ECO:0000313" key="2">
    <source>
        <dbReference type="Proteomes" id="UP001055439"/>
    </source>
</evidence>
<dbReference type="Proteomes" id="UP001055439">
    <property type="component" value="Chromosome 10"/>
</dbReference>
<keyword evidence="1" id="KW-0808">Transferase</keyword>
<keyword evidence="2" id="KW-1185">Reference proteome</keyword>
<dbReference type="GO" id="GO:0016301">
    <property type="term" value="F:kinase activity"/>
    <property type="evidence" value="ECO:0007669"/>
    <property type="project" value="UniProtKB-KW"/>
</dbReference>
<evidence type="ECO:0000313" key="1">
    <source>
        <dbReference type="EMBL" id="URD83540.1"/>
    </source>
</evidence>
<dbReference type="AlphaFoldDB" id="A0A9E7EVS4"/>
<proteinExistence type="predicted"/>
<sequence>MSDDGIVSQAESLKISKGQYEEKICSSRLSPPPLRITSVNRTTAAPSIPPLPSREVAVSVVPGDVRSSARIPEHPWRADG</sequence>
<dbReference type="EMBL" id="CP097503">
    <property type="protein sequence ID" value="URD83540.1"/>
    <property type="molecule type" value="Genomic_DNA"/>
</dbReference>
<dbReference type="OrthoDB" id="10252009at2759"/>
<keyword evidence="1" id="KW-0418">Kinase</keyword>
<accession>A0A9E7EVS4</accession>